<dbReference type="RefSeq" id="WP_123807615.1">
    <property type="nucleotide sequence ID" value="NZ_RKRK01000002.1"/>
</dbReference>
<dbReference type="AlphaFoldDB" id="A0A3N5BJW5"/>
<dbReference type="NCBIfam" id="TIGR01668">
    <property type="entry name" value="YqeG_hyp_ppase"/>
    <property type="match status" value="1"/>
</dbReference>
<dbReference type="NCBIfam" id="TIGR01549">
    <property type="entry name" value="HAD-SF-IA-v1"/>
    <property type="match status" value="1"/>
</dbReference>
<sequence length="185" mass="21265">MKKQLQNTITHHFMPNEFVDNIFEITPELIKGLNKKAIITDLDNTLVGWDTPSATDEVKEWFHRMNENGIKITVVSNNNSERVKAFCDPHDIEFIARAQKPRRKSLKKALSQMEMNSDDTVLIGDQMMTDVLGGNRLGLYTILVVPVKNSDGMSTKINRMLERRVLKYFERNNLLNKGEDDNSNI</sequence>
<evidence type="ECO:0008006" key="3">
    <source>
        <dbReference type="Google" id="ProtNLM"/>
    </source>
</evidence>
<organism evidence="1 2">
    <name type="scientific">Abyssicoccus albus</name>
    <dbReference type="NCBI Taxonomy" id="1817405"/>
    <lineage>
        <taxon>Bacteria</taxon>
        <taxon>Bacillati</taxon>
        <taxon>Bacillota</taxon>
        <taxon>Bacilli</taxon>
        <taxon>Bacillales</taxon>
        <taxon>Abyssicoccaceae</taxon>
    </lineage>
</organism>
<proteinExistence type="predicted"/>
<evidence type="ECO:0000313" key="2">
    <source>
        <dbReference type="Proteomes" id="UP000277108"/>
    </source>
</evidence>
<dbReference type="Proteomes" id="UP000277108">
    <property type="component" value="Unassembled WGS sequence"/>
</dbReference>
<dbReference type="OrthoDB" id="9787572at2"/>
<gene>
    <name evidence="1" type="ORF">EDD62_0808</name>
</gene>
<dbReference type="NCBIfam" id="TIGR01662">
    <property type="entry name" value="HAD-SF-IIIA"/>
    <property type="match status" value="1"/>
</dbReference>
<name>A0A3N5BJW5_9BACL</name>
<protein>
    <recommendedName>
        <fullName evidence="3">YqeG family HAD IIIA-type phosphatase</fullName>
    </recommendedName>
</protein>
<dbReference type="InterPro" id="IPR006549">
    <property type="entry name" value="HAD-SF_hydro_IIIA"/>
</dbReference>
<dbReference type="CDD" id="cd16416">
    <property type="entry name" value="HAD_BsYqeG-like"/>
    <property type="match status" value="1"/>
</dbReference>
<dbReference type="Gene3D" id="3.40.50.1000">
    <property type="entry name" value="HAD superfamily/HAD-like"/>
    <property type="match status" value="1"/>
</dbReference>
<dbReference type="Pfam" id="PF13242">
    <property type="entry name" value="Hydrolase_like"/>
    <property type="match status" value="1"/>
</dbReference>
<dbReference type="InterPro" id="IPR023214">
    <property type="entry name" value="HAD_sf"/>
</dbReference>
<reference evidence="1 2" key="1">
    <citation type="submission" date="2018-11" db="EMBL/GenBank/DDBJ databases">
        <title>Genomic Encyclopedia of Type Strains, Phase IV (KMG-IV): sequencing the most valuable type-strain genomes for metagenomic binning, comparative biology and taxonomic classification.</title>
        <authorList>
            <person name="Goeker M."/>
        </authorList>
    </citation>
    <scope>NUCLEOTIDE SEQUENCE [LARGE SCALE GENOMIC DNA]</scope>
    <source>
        <strain evidence="1 2">DSM 29158</strain>
    </source>
</reference>
<dbReference type="InterPro" id="IPR036412">
    <property type="entry name" value="HAD-like_sf"/>
</dbReference>
<dbReference type="EMBL" id="RKRK01000002">
    <property type="protein sequence ID" value="RPF58166.1"/>
    <property type="molecule type" value="Genomic_DNA"/>
</dbReference>
<accession>A0A3N5BJW5</accession>
<dbReference type="GO" id="GO:0008962">
    <property type="term" value="F:phosphatidylglycerophosphatase activity"/>
    <property type="evidence" value="ECO:0007669"/>
    <property type="project" value="InterPro"/>
</dbReference>
<dbReference type="SUPFAM" id="SSF56784">
    <property type="entry name" value="HAD-like"/>
    <property type="match status" value="1"/>
</dbReference>
<dbReference type="InterPro" id="IPR010021">
    <property type="entry name" value="PGPP1/Gep4"/>
</dbReference>
<evidence type="ECO:0000313" key="1">
    <source>
        <dbReference type="EMBL" id="RPF58166.1"/>
    </source>
</evidence>
<dbReference type="InterPro" id="IPR006439">
    <property type="entry name" value="HAD-SF_hydro_IA"/>
</dbReference>
<keyword evidence="2" id="KW-1185">Reference proteome</keyword>
<comment type="caution">
    <text evidence="1">The sequence shown here is derived from an EMBL/GenBank/DDBJ whole genome shotgun (WGS) entry which is preliminary data.</text>
</comment>